<dbReference type="RefSeq" id="XP_033389675.1">
    <property type="nucleotide sequence ID" value="XM_033526602.1"/>
</dbReference>
<dbReference type="OrthoDB" id="4348902at2759"/>
<reference evidence="1" key="1">
    <citation type="journal article" date="2020" name="Stud. Mycol.">
        <title>101 Dothideomycetes genomes: a test case for predicting lifestyles and emergence of pathogens.</title>
        <authorList>
            <person name="Haridas S."/>
            <person name="Albert R."/>
            <person name="Binder M."/>
            <person name="Bloem J."/>
            <person name="Labutti K."/>
            <person name="Salamov A."/>
            <person name="Andreopoulos B."/>
            <person name="Baker S."/>
            <person name="Barry K."/>
            <person name="Bills G."/>
            <person name="Bluhm B."/>
            <person name="Cannon C."/>
            <person name="Castanera R."/>
            <person name="Culley D."/>
            <person name="Daum C."/>
            <person name="Ezra D."/>
            <person name="Gonzalez J."/>
            <person name="Henrissat B."/>
            <person name="Kuo A."/>
            <person name="Liang C."/>
            <person name="Lipzen A."/>
            <person name="Lutzoni F."/>
            <person name="Magnuson J."/>
            <person name="Mondo S."/>
            <person name="Nolan M."/>
            <person name="Ohm R."/>
            <person name="Pangilinan J."/>
            <person name="Park H.-J."/>
            <person name="Ramirez L."/>
            <person name="Alfaro M."/>
            <person name="Sun H."/>
            <person name="Tritt A."/>
            <person name="Yoshinaga Y."/>
            <person name="Zwiers L.-H."/>
            <person name="Turgeon B."/>
            <person name="Goodwin S."/>
            <person name="Spatafora J."/>
            <person name="Crous P."/>
            <person name="Grigoriev I."/>
        </authorList>
    </citation>
    <scope>NUCLEOTIDE SEQUENCE</scope>
    <source>
        <strain evidence="1">CBS 175.79</strain>
    </source>
</reference>
<dbReference type="EMBL" id="ML978066">
    <property type="protein sequence ID" value="KAF2021336.1"/>
    <property type="molecule type" value="Genomic_DNA"/>
</dbReference>
<dbReference type="Proteomes" id="UP000799778">
    <property type="component" value="Unassembled WGS sequence"/>
</dbReference>
<name>A0A6A5Y7R1_9PLEO</name>
<evidence type="ECO:0000313" key="1">
    <source>
        <dbReference type="EMBL" id="KAF2021336.1"/>
    </source>
</evidence>
<protein>
    <submittedName>
        <fullName evidence="1">Uncharacterized protein</fullName>
    </submittedName>
</protein>
<gene>
    <name evidence="1" type="ORF">BU24DRAFT_417000</name>
</gene>
<organism evidence="1 2">
    <name type="scientific">Aaosphaeria arxii CBS 175.79</name>
    <dbReference type="NCBI Taxonomy" id="1450172"/>
    <lineage>
        <taxon>Eukaryota</taxon>
        <taxon>Fungi</taxon>
        <taxon>Dikarya</taxon>
        <taxon>Ascomycota</taxon>
        <taxon>Pezizomycotina</taxon>
        <taxon>Dothideomycetes</taxon>
        <taxon>Pleosporomycetidae</taxon>
        <taxon>Pleosporales</taxon>
        <taxon>Pleosporales incertae sedis</taxon>
        <taxon>Aaosphaeria</taxon>
    </lineage>
</organism>
<accession>A0A6A5Y7R1</accession>
<dbReference type="GeneID" id="54283999"/>
<dbReference type="AlphaFoldDB" id="A0A6A5Y7R1"/>
<evidence type="ECO:0000313" key="2">
    <source>
        <dbReference type="Proteomes" id="UP000799778"/>
    </source>
</evidence>
<proteinExistence type="predicted"/>
<sequence length="527" mass="59477">MAVHLPNTLQTHYGMIISAGRPQERQFLPHIADLQSAGGGSNESPVSLISQDKLTNDIREIRSFANCKQYEPSETLLSVVENYIRNPEKPQTAGEWSDGKKRRIAANLTACTSDVSKEDLKRWIMTKTRFDLEQAAAAVVSAFVQDGRVDDAVRLARKLGRVIATSHMWIDPRYPLPAASTTASMESVARKLRMSAARQKQDIPLAADYHELVKLLMRVRTTRRAPENRCLHIPNWMFNEANIEPCDPFKALSQNGVVAGGDGPMAPVQEDSIIISRRHFRHLQKCLYALNRFWVPGVQLRRDIKKLGDDVLYAHGWIEKHVFQANDIALLCHYFFHFQRRLQKKVVSNMDWTAFMGKGEGKTLFQNNLSMKSTFENALYNIADANEDGIIVAMGADNTLELIDQTCLMMKEYVDTHGAGKTENLTFKKGEHGGSGRGPVDDYNLLCDILSSLRNQAKEEGIVDVPGPTHKFLAKDIMQWNDAWADDAFANGKKAGWEDWLRKRGLADGDDNWGIIEVEKDEKMFMQ</sequence>
<keyword evidence="2" id="KW-1185">Reference proteome</keyword>